<dbReference type="SMART" id="SM00822">
    <property type="entry name" value="PKS_KR"/>
    <property type="match status" value="1"/>
</dbReference>
<dbReference type="FunFam" id="3.40.50.720:FF:000084">
    <property type="entry name" value="Short-chain dehydrogenase reductase"/>
    <property type="match status" value="1"/>
</dbReference>
<comment type="caution">
    <text evidence="5">The sequence shown here is derived from an EMBL/GenBank/DDBJ whole genome shotgun (WGS) entry which is preliminary data.</text>
</comment>
<dbReference type="Proteomes" id="UP000238937">
    <property type="component" value="Unassembled WGS sequence"/>
</dbReference>
<dbReference type="CDD" id="cd05374">
    <property type="entry name" value="17beta-HSD-like_SDR_c"/>
    <property type="match status" value="1"/>
</dbReference>
<dbReference type="PRINTS" id="PR00080">
    <property type="entry name" value="SDRFAMILY"/>
</dbReference>
<name>A0A2T1G785_9CYAN</name>
<dbReference type="Pfam" id="PF00106">
    <property type="entry name" value="adh_short"/>
    <property type="match status" value="1"/>
</dbReference>
<organism evidence="5 6">
    <name type="scientific">Chamaesiphon polymorphus CCALA 037</name>
    <dbReference type="NCBI Taxonomy" id="2107692"/>
    <lineage>
        <taxon>Bacteria</taxon>
        <taxon>Bacillati</taxon>
        <taxon>Cyanobacteriota</taxon>
        <taxon>Cyanophyceae</taxon>
        <taxon>Gomontiellales</taxon>
        <taxon>Chamaesiphonaceae</taxon>
        <taxon>Chamaesiphon</taxon>
    </lineage>
</organism>
<protein>
    <submittedName>
        <fullName evidence="5">Short-chain dehydrogenase/reductase</fullName>
    </submittedName>
</protein>
<evidence type="ECO:0000256" key="3">
    <source>
        <dbReference type="RuleBase" id="RU000363"/>
    </source>
</evidence>
<dbReference type="PANTHER" id="PTHR43976:SF16">
    <property type="entry name" value="SHORT-CHAIN DEHYDROGENASE_REDUCTASE FAMILY PROTEIN"/>
    <property type="match status" value="1"/>
</dbReference>
<evidence type="ECO:0000259" key="4">
    <source>
        <dbReference type="SMART" id="SM00822"/>
    </source>
</evidence>
<dbReference type="Gene3D" id="3.40.50.720">
    <property type="entry name" value="NAD(P)-binding Rossmann-like Domain"/>
    <property type="match status" value="1"/>
</dbReference>
<sequence>MNKTVVITGAASGIGAATAKYFWQQGWNVVATMRNPERADLGIADPRMIYLRLDVTDPDSIAAAIAETLTKFGQIDVLVNNAGYAQMGPIEGITRAQLDRQFETNVFGVVTTMQAVLPIMRRQGGGTIVNVASIGGRIGFPMTAAYHGTKWAIEGISEAMRYELQPLGIRIKIIEPGGIKTNFIERGATWATHPEYAEPIDRVQRFMLRINDSLPGAEGVAKAIYRAATDRSPRLRYSPHGEMWLWLHALLPDRLWRSLVTTMMLGNR</sequence>
<comment type="similarity">
    <text evidence="1 3">Belongs to the short-chain dehydrogenases/reductases (SDR) family.</text>
</comment>
<dbReference type="SUPFAM" id="SSF51735">
    <property type="entry name" value="NAD(P)-binding Rossmann-fold domains"/>
    <property type="match status" value="1"/>
</dbReference>
<keyword evidence="2" id="KW-0560">Oxidoreductase</keyword>
<dbReference type="RefSeq" id="WP_106308834.1">
    <property type="nucleotide sequence ID" value="NZ_PVWO01000309.1"/>
</dbReference>
<feature type="domain" description="Ketoreductase" evidence="4">
    <location>
        <begin position="3"/>
        <end position="159"/>
    </location>
</feature>
<dbReference type="PRINTS" id="PR00081">
    <property type="entry name" value="GDHRDH"/>
</dbReference>
<evidence type="ECO:0000313" key="5">
    <source>
        <dbReference type="EMBL" id="PSB53050.1"/>
    </source>
</evidence>
<dbReference type="InterPro" id="IPR051911">
    <property type="entry name" value="SDR_oxidoreductase"/>
</dbReference>
<dbReference type="InterPro" id="IPR057326">
    <property type="entry name" value="KR_dom"/>
</dbReference>
<dbReference type="AlphaFoldDB" id="A0A2T1G785"/>
<evidence type="ECO:0000256" key="2">
    <source>
        <dbReference type="ARBA" id="ARBA00023002"/>
    </source>
</evidence>
<dbReference type="GO" id="GO:0016491">
    <property type="term" value="F:oxidoreductase activity"/>
    <property type="evidence" value="ECO:0007669"/>
    <property type="project" value="UniProtKB-KW"/>
</dbReference>
<keyword evidence="6" id="KW-1185">Reference proteome</keyword>
<reference evidence="5 6" key="1">
    <citation type="submission" date="2018-03" db="EMBL/GenBank/DDBJ databases">
        <title>The ancient ancestry and fast evolution of plastids.</title>
        <authorList>
            <person name="Moore K.R."/>
            <person name="Magnabosco C."/>
            <person name="Momper L."/>
            <person name="Gold D.A."/>
            <person name="Bosak T."/>
            <person name="Fournier G.P."/>
        </authorList>
    </citation>
    <scope>NUCLEOTIDE SEQUENCE [LARGE SCALE GENOMIC DNA]</scope>
    <source>
        <strain evidence="5 6">CCALA 037</strain>
    </source>
</reference>
<dbReference type="InterPro" id="IPR036291">
    <property type="entry name" value="NAD(P)-bd_dom_sf"/>
</dbReference>
<evidence type="ECO:0000256" key="1">
    <source>
        <dbReference type="ARBA" id="ARBA00006484"/>
    </source>
</evidence>
<dbReference type="InterPro" id="IPR002347">
    <property type="entry name" value="SDR_fam"/>
</dbReference>
<dbReference type="PANTHER" id="PTHR43976">
    <property type="entry name" value="SHORT CHAIN DEHYDROGENASE"/>
    <property type="match status" value="1"/>
</dbReference>
<proteinExistence type="inferred from homology"/>
<dbReference type="EMBL" id="PVWO01000309">
    <property type="protein sequence ID" value="PSB53050.1"/>
    <property type="molecule type" value="Genomic_DNA"/>
</dbReference>
<evidence type="ECO:0000313" key="6">
    <source>
        <dbReference type="Proteomes" id="UP000238937"/>
    </source>
</evidence>
<gene>
    <name evidence="5" type="ORF">C7B77_19895</name>
</gene>
<accession>A0A2T1G785</accession>
<dbReference type="OrthoDB" id="9775296at2"/>